<dbReference type="InterPro" id="IPR051472">
    <property type="entry name" value="T3SS_Stator/FliH"/>
</dbReference>
<dbReference type="PANTHER" id="PTHR34982">
    <property type="entry name" value="YOP PROTEINS TRANSLOCATION PROTEIN L"/>
    <property type="match status" value="1"/>
</dbReference>
<evidence type="ECO:0000313" key="12">
    <source>
        <dbReference type="Proteomes" id="UP000324285"/>
    </source>
</evidence>
<dbReference type="KEGG" id="hbh:E4T21_21335"/>
<dbReference type="GO" id="GO:0005829">
    <property type="term" value="C:cytosol"/>
    <property type="evidence" value="ECO:0007669"/>
    <property type="project" value="TreeGrafter"/>
</dbReference>
<accession>A0A5C1NN09</accession>
<proteinExistence type="inferred from homology"/>
<keyword evidence="12" id="KW-1185">Reference proteome</keyword>
<dbReference type="Proteomes" id="UP000324285">
    <property type="component" value="Chromosome"/>
</dbReference>
<evidence type="ECO:0000256" key="4">
    <source>
        <dbReference type="ARBA" id="ARBA00016507"/>
    </source>
</evidence>
<evidence type="ECO:0000256" key="5">
    <source>
        <dbReference type="ARBA" id="ARBA00022448"/>
    </source>
</evidence>
<keyword evidence="11" id="KW-0966">Cell projection</keyword>
<dbReference type="InterPro" id="IPR018035">
    <property type="entry name" value="Flagellar_FliH/T3SS_HrpE"/>
</dbReference>
<evidence type="ECO:0000259" key="10">
    <source>
        <dbReference type="Pfam" id="PF02108"/>
    </source>
</evidence>
<comment type="function">
    <text evidence="1">Needed for flagellar regrowth and assembly.</text>
</comment>
<dbReference type="OrthoDB" id="6415116at2"/>
<keyword evidence="7" id="KW-1005">Bacterial flagellum biogenesis</keyword>
<dbReference type="PRINTS" id="PR01003">
    <property type="entry name" value="FLGFLIH"/>
</dbReference>
<keyword evidence="9" id="KW-1006">Bacterial flagellum protein export</keyword>
<keyword evidence="5" id="KW-0813">Transport</keyword>
<evidence type="ECO:0000313" key="11">
    <source>
        <dbReference type="EMBL" id="QEM83828.1"/>
    </source>
</evidence>
<evidence type="ECO:0000256" key="6">
    <source>
        <dbReference type="ARBA" id="ARBA00022490"/>
    </source>
</evidence>
<comment type="similarity">
    <text evidence="3">Belongs to the FliH family.</text>
</comment>
<comment type="subcellular location">
    <subcellularLocation>
        <location evidence="2">Cytoplasm</location>
    </subcellularLocation>
</comment>
<dbReference type="GO" id="GO:0015031">
    <property type="term" value="P:protein transport"/>
    <property type="evidence" value="ECO:0007669"/>
    <property type="project" value="UniProtKB-KW"/>
</dbReference>
<reference evidence="11" key="1">
    <citation type="submission" date="2021-02" db="EMBL/GenBank/DDBJ databases">
        <title>Strain Y2R2, a novel species of the genus Halomonas.</title>
        <authorList>
            <person name="Huang H."/>
        </authorList>
    </citation>
    <scope>NUCLEOTIDE SEQUENCE</scope>
    <source>
        <strain evidence="11">Y2R2</strain>
    </source>
</reference>
<dbReference type="GO" id="GO:0071973">
    <property type="term" value="P:bacterial-type flagellum-dependent cell motility"/>
    <property type="evidence" value="ECO:0007669"/>
    <property type="project" value="InterPro"/>
</dbReference>
<keyword evidence="6" id="KW-0963">Cytoplasm</keyword>
<keyword evidence="8" id="KW-0653">Protein transport</keyword>
<evidence type="ECO:0000256" key="7">
    <source>
        <dbReference type="ARBA" id="ARBA00022795"/>
    </source>
</evidence>
<evidence type="ECO:0000256" key="8">
    <source>
        <dbReference type="ARBA" id="ARBA00022927"/>
    </source>
</evidence>
<dbReference type="AlphaFoldDB" id="A0A5C1NN09"/>
<evidence type="ECO:0000256" key="2">
    <source>
        <dbReference type="ARBA" id="ARBA00004496"/>
    </source>
</evidence>
<dbReference type="InterPro" id="IPR000563">
    <property type="entry name" value="Flag_FliH"/>
</dbReference>
<dbReference type="GO" id="GO:0009288">
    <property type="term" value="C:bacterial-type flagellum"/>
    <property type="evidence" value="ECO:0007669"/>
    <property type="project" value="InterPro"/>
</dbReference>
<evidence type="ECO:0000256" key="9">
    <source>
        <dbReference type="ARBA" id="ARBA00023225"/>
    </source>
</evidence>
<feature type="domain" description="Flagellar assembly protein FliH/Type III secretion system HrpE" evidence="10">
    <location>
        <begin position="101"/>
        <end position="225"/>
    </location>
</feature>
<dbReference type="PANTHER" id="PTHR34982:SF1">
    <property type="entry name" value="FLAGELLAR ASSEMBLY PROTEIN FLIH"/>
    <property type="match status" value="1"/>
</dbReference>
<keyword evidence="11" id="KW-0282">Flagellum</keyword>
<dbReference type="Pfam" id="PF02108">
    <property type="entry name" value="FliH"/>
    <property type="match status" value="1"/>
</dbReference>
<name>A0A5C1NN09_9GAMM</name>
<organism evidence="11 12">
    <name type="scientific">Halomonas binhaiensis</name>
    <dbReference type="NCBI Taxonomy" id="2562282"/>
    <lineage>
        <taxon>Bacteria</taxon>
        <taxon>Pseudomonadati</taxon>
        <taxon>Pseudomonadota</taxon>
        <taxon>Gammaproteobacteria</taxon>
        <taxon>Oceanospirillales</taxon>
        <taxon>Halomonadaceae</taxon>
        <taxon>Halomonas</taxon>
    </lineage>
</organism>
<dbReference type="RefSeq" id="WP_149286948.1">
    <property type="nucleotide sequence ID" value="NZ_CP038437.2"/>
</dbReference>
<dbReference type="GO" id="GO:0044781">
    <property type="term" value="P:bacterial-type flagellum organization"/>
    <property type="evidence" value="ECO:0007669"/>
    <property type="project" value="UniProtKB-KW"/>
</dbReference>
<gene>
    <name evidence="11" type="ORF">E4T21_21335</name>
</gene>
<dbReference type="EMBL" id="CP038437">
    <property type="protein sequence ID" value="QEM83828.1"/>
    <property type="molecule type" value="Genomic_DNA"/>
</dbReference>
<protein>
    <recommendedName>
        <fullName evidence="4">Flagellar assembly protein FliH</fullName>
    </recommendedName>
</protein>
<evidence type="ECO:0000256" key="3">
    <source>
        <dbReference type="ARBA" id="ARBA00006602"/>
    </source>
</evidence>
<evidence type="ECO:0000256" key="1">
    <source>
        <dbReference type="ARBA" id="ARBA00003041"/>
    </source>
</evidence>
<keyword evidence="11" id="KW-0969">Cilium</keyword>
<sequence>MSDQPIAAPAAWQPWCMDELSVESSCSADESSCDDDDGALLSPDELYHKAWLQGIEQGRREGHEQGHEAGFMKGMHEGLAEGRSQAEAEIAEALEKRAHEALSPLSDLIENFHRALKDLDTAIAAQLIDLALATGRQLAGDALKARPRQIVSVVEELLRSDPPLVGSQRLWLHPQDLVLVERHLGDTLAAAGWTLKADDSLHRGGCRITSEYGEIDATWEQRWQSVSSQVRRRGSSSGTQ</sequence>
<dbReference type="GO" id="GO:0003774">
    <property type="term" value="F:cytoskeletal motor activity"/>
    <property type="evidence" value="ECO:0007669"/>
    <property type="project" value="InterPro"/>
</dbReference>